<dbReference type="EMBL" id="CAJNOJ010000343">
    <property type="protein sequence ID" value="CAF1408977.1"/>
    <property type="molecule type" value="Genomic_DNA"/>
</dbReference>
<feature type="compositionally biased region" description="Low complexity" evidence="7">
    <location>
        <begin position="227"/>
        <end position="249"/>
    </location>
</feature>
<dbReference type="Proteomes" id="UP000663852">
    <property type="component" value="Unassembled WGS sequence"/>
</dbReference>
<reference evidence="9" key="1">
    <citation type="submission" date="2021-02" db="EMBL/GenBank/DDBJ databases">
        <authorList>
            <person name="Nowell W R."/>
        </authorList>
    </citation>
    <scope>NUCLEOTIDE SEQUENCE</scope>
</reference>
<dbReference type="GO" id="GO:0035556">
    <property type="term" value="P:intracellular signal transduction"/>
    <property type="evidence" value="ECO:0007669"/>
    <property type="project" value="TreeGrafter"/>
</dbReference>
<evidence type="ECO:0000256" key="4">
    <source>
        <dbReference type="ARBA" id="ARBA00022777"/>
    </source>
</evidence>
<dbReference type="GO" id="GO:0005524">
    <property type="term" value="F:ATP binding"/>
    <property type="evidence" value="ECO:0007669"/>
    <property type="project" value="UniProtKB-UniRule"/>
</dbReference>
<dbReference type="InterPro" id="IPR000719">
    <property type="entry name" value="Prot_kinase_dom"/>
</dbReference>
<dbReference type="AlphaFoldDB" id="A0A815LXI4"/>
<dbReference type="PROSITE" id="PS00108">
    <property type="entry name" value="PROTEIN_KINASE_ST"/>
    <property type="match status" value="1"/>
</dbReference>
<dbReference type="Pfam" id="PF00069">
    <property type="entry name" value="Pkinase"/>
    <property type="match status" value="1"/>
</dbReference>
<dbReference type="PANTHER" id="PTHR24342">
    <property type="entry name" value="SERINE/THREONINE-PROTEIN KINASE 17"/>
    <property type="match status" value="1"/>
</dbReference>
<feature type="binding site" evidence="6">
    <location>
        <position position="450"/>
    </location>
    <ligand>
        <name>ATP</name>
        <dbReference type="ChEBI" id="CHEBI:30616"/>
    </ligand>
</feature>
<dbReference type="Gene3D" id="3.30.200.20">
    <property type="entry name" value="Phosphorylase Kinase, domain 1"/>
    <property type="match status" value="1"/>
</dbReference>
<keyword evidence="1" id="KW-0723">Serine/threonine-protein kinase</keyword>
<feature type="domain" description="Protein kinase" evidence="8">
    <location>
        <begin position="421"/>
        <end position="676"/>
    </location>
</feature>
<name>A0A815LXI4_ADIRI</name>
<dbReference type="FunFam" id="1.10.510.10:FF:000594">
    <property type="entry name" value="Myosin light chain kinase isoform-III"/>
    <property type="match status" value="1"/>
</dbReference>
<gene>
    <name evidence="9" type="ORF">EDS130_LOCUS36574</name>
</gene>
<dbReference type="SMART" id="SM00220">
    <property type="entry name" value="S_TKc"/>
    <property type="match status" value="1"/>
</dbReference>
<dbReference type="CDD" id="cd14103">
    <property type="entry name" value="STKc_MLCK"/>
    <property type="match status" value="1"/>
</dbReference>
<evidence type="ECO:0000256" key="6">
    <source>
        <dbReference type="PROSITE-ProRule" id="PRU10141"/>
    </source>
</evidence>
<sequence length="727" mass="81889">MSSSTFIQRWTSVNDLTTTTNSNNKQSTTFFLRPRLVPPPPPSLSSSSPFFLRPSQSLISLVEPSTIPSKIRCQLSKPHFSSSRVANIIHQFESQTLSSMNHSTKVSAPIRSVFVKQWEGTRKTLPTSRTSPLAIVDTSFSSSSSSSSSSPIPFHSKKSTHPAEPIIICERITNHNRVPAPSVSPKTWSQLKYVSQQHLESIECDSDSAIHTLVTVIEHSNHDCVTLSRSSTSGTSDSTCSSTCSSSSSPPRFARPTIASSQKQRQAIYNSSSFKRTSSPPSSIPTFTRAISSPVSTTPSLFSIHEDLEQQQQSSPQTSTIATCFCSSESDSIVDDDYCELSATDTIRSDKTILLQNSLLINTNLPLRYKRDSFIRLYGPDLMQQHGHHIANEIVLEDDIDPPFSPRAVTVKKNRLVADEYELMEILGRGKFGEVKKCREKSTQHLLAAKFIQINKEQDRIEALNEIDIMKSLQHPRLLQLYDAFETKGNFCLIMELINGGELFERVIDDDFILTERLCELYMMQICEGVSFMHSCNIIHLDMKPENILCVNRDGHRIKIIDFGLARRFDPTKQLKVLFGTPEFVAPEVINFDRVGFGTDMWSVGVICYVLLSGLSPFMGENDNDTYANINRANYDFDDESFTDISDEAKDFISKLLVKDKDKRLPARQCLSHSWLTRRPKLVSQPTDDETAEKKLSTKKLRRFVIRRRWQKAVNALLALQRMGMTL</sequence>
<dbReference type="Gene3D" id="1.10.510.10">
    <property type="entry name" value="Transferase(Phosphotransferase) domain 1"/>
    <property type="match status" value="1"/>
</dbReference>
<dbReference type="PROSITE" id="PS50011">
    <property type="entry name" value="PROTEIN_KINASE_DOM"/>
    <property type="match status" value="1"/>
</dbReference>
<keyword evidence="5 6" id="KW-0067">ATP-binding</keyword>
<comment type="caution">
    <text evidence="9">The sequence shown here is derived from an EMBL/GenBank/DDBJ whole genome shotgun (WGS) entry which is preliminary data.</text>
</comment>
<keyword evidence="4" id="KW-0418">Kinase</keyword>
<dbReference type="PANTHER" id="PTHR24342:SF20">
    <property type="entry name" value="MYOSIN LIGHT CHAIN KINASE, SMOOTH MUSCLE"/>
    <property type="match status" value="1"/>
</dbReference>
<feature type="compositionally biased region" description="Polar residues" evidence="7">
    <location>
        <begin position="258"/>
        <end position="270"/>
    </location>
</feature>
<dbReference type="GO" id="GO:0005634">
    <property type="term" value="C:nucleus"/>
    <property type="evidence" value="ECO:0007669"/>
    <property type="project" value="TreeGrafter"/>
</dbReference>
<evidence type="ECO:0000256" key="1">
    <source>
        <dbReference type="ARBA" id="ARBA00022527"/>
    </source>
</evidence>
<dbReference type="InterPro" id="IPR008271">
    <property type="entry name" value="Ser/Thr_kinase_AS"/>
</dbReference>
<dbReference type="SUPFAM" id="SSF56112">
    <property type="entry name" value="Protein kinase-like (PK-like)"/>
    <property type="match status" value="1"/>
</dbReference>
<dbReference type="InterPro" id="IPR017441">
    <property type="entry name" value="Protein_kinase_ATP_BS"/>
</dbReference>
<dbReference type="InterPro" id="IPR011009">
    <property type="entry name" value="Kinase-like_dom_sf"/>
</dbReference>
<evidence type="ECO:0000256" key="2">
    <source>
        <dbReference type="ARBA" id="ARBA00022679"/>
    </source>
</evidence>
<proteinExistence type="predicted"/>
<dbReference type="PROSITE" id="PS00107">
    <property type="entry name" value="PROTEIN_KINASE_ATP"/>
    <property type="match status" value="1"/>
</dbReference>
<keyword evidence="3 6" id="KW-0547">Nucleotide-binding</keyword>
<keyword evidence="2" id="KW-0808">Transferase</keyword>
<dbReference type="GO" id="GO:0004674">
    <property type="term" value="F:protein serine/threonine kinase activity"/>
    <property type="evidence" value="ECO:0007669"/>
    <property type="project" value="UniProtKB-KW"/>
</dbReference>
<protein>
    <recommendedName>
        <fullName evidence="8">Protein kinase domain-containing protein</fullName>
    </recommendedName>
</protein>
<feature type="compositionally biased region" description="Low complexity" evidence="7">
    <location>
        <begin position="140"/>
        <end position="150"/>
    </location>
</feature>
<dbReference type="OrthoDB" id="10260894at2759"/>
<evidence type="ECO:0000259" key="8">
    <source>
        <dbReference type="PROSITE" id="PS50011"/>
    </source>
</evidence>
<feature type="region of interest" description="Disordered" evidence="7">
    <location>
        <begin position="140"/>
        <end position="159"/>
    </location>
</feature>
<evidence type="ECO:0000313" key="9">
    <source>
        <dbReference type="EMBL" id="CAF1408977.1"/>
    </source>
</evidence>
<accession>A0A815LXI4</accession>
<organism evidence="9 10">
    <name type="scientific">Adineta ricciae</name>
    <name type="common">Rotifer</name>
    <dbReference type="NCBI Taxonomy" id="249248"/>
    <lineage>
        <taxon>Eukaryota</taxon>
        <taxon>Metazoa</taxon>
        <taxon>Spiralia</taxon>
        <taxon>Gnathifera</taxon>
        <taxon>Rotifera</taxon>
        <taxon>Eurotatoria</taxon>
        <taxon>Bdelloidea</taxon>
        <taxon>Adinetida</taxon>
        <taxon>Adinetidae</taxon>
        <taxon>Adineta</taxon>
    </lineage>
</organism>
<evidence type="ECO:0000256" key="7">
    <source>
        <dbReference type="SAM" id="MobiDB-lite"/>
    </source>
</evidence>
<feature type="compositionally biased region" description="Low complexity" evidence="7">
    <location>
        <begin position="271"/>
        <end position="288"/>
    </location>
</feature>
<evidence type="ECO:0000256" key="3">
    <source>
        <dbReference type="ARBA" id="ARBA00022741"/>
    </source>
</evidence>
<evidence type="ECO:0000256" key="5">
    <source>
        <dbReference type="ARBA" id="ARBA00022840"/>
    </source>
</evidence>
<feature type="region of interest" description="Disordered" evidence="7">
    <location>
        <begin position="227"/>
        <end position="290"/>
    </location>
</feature>
<evidence type="ECO:0000313" key="10">
    <source>
        <dbReference type="Proteomes" id="UP000663852"/>
    </source>
</evidence>
<dbReference type="FunFam" id="3.30.200.20:FF:000315">
    <property type="entry name" value="Calcium-dependent protein kinase 3"/>
    <property type="match status" value="1"/>
</dbReference>
<dbReference type="GO" id="GO:0043065">
    <property type="term" value="P:positive regulation of apoptotic process"/>
    <property type="evidence" value="ECO:0007669"/>
    <property type="project" value="TreeGrafter"/>
</dbReference>